<feature type="transmembrane region" description="Helical" evidence="1">
    <location>
        <begin position="214"/>
        <end position="235"/>
    </location>
</feature>
<name>A0ABQ4DWD9_9ACTN</name>
<evidence type="ECO:0000259" key="3">
    <source>
        <dbReference type="PROSITE" id="PS50883"/>
    </source>
</evidence>
<dbReference type="SUPFAM" id="SSF141868">
    <property type="entry name" value="EAL domain-like"/>
    <property type="match status" value="1"/>
</dbReference>
<dbReference type="Pfam" id="PF00990">
    <property type="entry name" value="GGDEF"/>
    <property type="match status" value="1"/>
</dbReference>
<reference evidence="5 6" key="1">
    <citation type="submission" date="2021-01" db="EMBL/GenBank/DDBJ databases">
        <title>Whole genome shotgun sequence of Plantactinospora endophytica NBRC 110450.</title>
        <authorList>
            <person name="Komaki H."/>
            <person name="Tamura T."/>
        </authorList>
    </citation>
    <scope>NUCLEOTIDE SEQUENCE [LARGE SCALE GENOMIC DNA]</scope>
    <source>
        <strain evidence="5 6">NBRC 110450</strain>
    </source>
</reference>
<feature type="transmembrane region" description="Helical" evidence="1">
    <location>
        <begin position="282"/>
        <end position="301"/>
    </location>
</feature>
<keyword evidence="1" id="KW-1133">Transmembrane helix</keyword>
<organism evidence="5 6">
    <name type="scientific">Plantactinospora endophytica</name>
    <dbReference type="NCBI Taxonomy" id="673535"/>
    <lineage>
        <taxon>Bacteria</taxon>
        <taxon>Bacillati</taxon>
        <taxon>Actinomycetota</taxon>
        <taxon>Actinomycetes</taxon>
        <taxon>Micromonosporales</taxon>
        <taxon>Micromonosporaceae</taxon>
        <taxon>Plantactinospora</taxon>
    </lineage>
</organism>
<dbReference type="Gene3D" id="3.20.20.450">
    <property type="entry name" value="EAL domain"/>
    <property type="match status" value="1"/>
</dbReference>
<feature type="transmembrane region" description="Helical" evidence="1">
    <location>
        <begin position="241"/>
        <end position="262"/>
    </location>
</feature>
<dbReference type="NCBIfam" id="TIGR00229">
    <property type="entry name" value="sensory_box"/>
    <property type="match status" value="1"/>
</dbReference>
<dbReference type="NCBIfam" id="TIGR00254">
    <property type="entry name" value="GGDEF"/>
    <property type="match status" value="1"/>
</dbReference>
<feature type="domain" description="PAS" evidence="2">
    <location>
        <begin position="345"/>
        <end position="415"/>
    </location>
</feature>
<dbReference type="CDD" id="cd01948">
    <property type="entry name" value="EAL"/>
    <property type="match status" value="1"/>
</dbReference>
<keyword evidence="6" id="KW-1185">Reference proteome</keyword>
<feature type="transmembrane region" description="Helical" evidence="1">
    <location>
        <begin position="160"/>
        <end position="178"/>
    </location>
</feature>
<proteinExistence type="predicted"/>
<dbReference type="PANTHER" id="PTHR44757:SF2">
    <property type="entry name" value="BIOFILM ARCHITECTURE MAINTENANCE PROTEIN MBAA"/>
    <property type="match status" value="1"/>
</dbReference>
<gene>
    <name evidence="5" type="ORF">Pen02_13380</name>
</gene>
<evidence type="ECO:0008006" key="7">
    <source>
        <dbReference type="Google" id="ProtNLM"/>
    </source>
</evidence>
<keyword evidence="1" id="KW-0812">Transmembrane</keyword>
<dbReference type="InterPro" id="IPR029787">
    <property type="entry name" value="Nucleotide_cyclase"/>
</dbReference>
<dbReference type="Proteomes" id="UP000646749">
    <property type="component" value="Unassembled WGS sequence"/>
</dbReference>
<dbReference type="InterPro" id="IPR000014">
    <property type="entry name" value="PAS"/>
</dbReference>
<dbReference type="PROSITE" id="PS50887">
    <property type="entry name" value="GGDEF"/>
    <property type="match status" value="1"/>
</dbReference>
<dbReference type="EMBL" id="BONW01000004">
    <property type="protein sequence ID" value="GIG86402.1"/>
    <property type="molecule type" value="Genomic_DNA"/>
</dbReference>
<dbReference type="InterPro" id="IPR035965">
    <property type="entry name" value="PAS-like_dom_sf"/>
</dbReference>
<dbReference type="SUPFAM" id="SSF55785">
    <property type="entry name" value="PYP-like sensor domain (PAS domain)"/>
    <property type="match status" value="1"/>
</dbReference>
<evidence type="ECO:0000259" key="2">
    <source>
        <dbReference type="PROSITE" id="PS50112"/>
    </source>
</evidence>
<evidence type="ECO:0000313" key="5">
    <source>
        <dbReference type="EMBL" id="GIG86402.1"/>
    </source>
</evidence>
<evidence type="ECO:0000259" key="4">
    <source>
        <dbReference type="PROSITE" id="PS50887"/>
    </source>
</evidence>
<dbReference type="SUPFAM" id="SSF55073">
    <property type="entry name" value="Nucleotide cyclase"/>
    <property type="match status" value="1"/>
</dbReference>
<feature type="transmembrane region" description="Helical" evidence="1">
    <location>
        <begin position="61"/>
        <end position="80"/>
    </location>
</feature>
<dbReference type="SMART" id="SM00091">
    <property type="entry name" value="PAS"/>
    <property type="match status" value="1"/>
</dbReference>
<sequence length="900" mass="96303">MLADPSCTTSEPPLRRHPAMFVAHIADGRARRLVVRVTETGAPLLAVGILFAGHLGALPPYAAVAVAVGAVAAVAAARLVRLAIRLHRGSTGFGPCRGAGFLGFGLVASALSSFALFLAPPDARSTVALGGLLLTLALYLLGMMLLPGRASTVPVRLRRGFDGLSLGVSLAFSAWVIPPHPLPTLAMVAALLATAALPTITITTLRAYEHRRSAALCGTGAGLAVFGHSLVAVLIDYGAPATALPLVAISLVAGPALIAAGARRANPVAQPSTGPSEPQTNLTAYPLLTIPAIVATLSALWRLSTVGTFDSTQILLGLAVIPTLVVREVLVMLDIRRYAKKLATQEAHFRSLVSGASDLTMIVGEDLLIRWQSQTAARIFGLSDAEVLGRAFPDLMHPDDAADVTRVLTDVLAGRQVPTGRPQLVTARLLDGHGAWRDTESTISDQRAVPEVAALVVHVRDVSERQLLERKLNELAFTDELTGLANRRELMRTIVTQRGVKGHTGALLVIDLHGMSGINDAHGRQMGDAVLAEAGRRLKSGAGADDLVARLGGDEFAVVTVDRPVLAYAMGTRLLTALTEPYPMPGAMLHLGTSIGLADLSGGDGVDDVLRRADLARLRARQLGRNRVEWYDDQLEEQFTRRLDLERELPGAVQRGELDLVYQPVLDLDDEQPVGTEALLRWRNPALGTVLPAELLPVAEDLMLVEELGRWVLDTACRQLAAWSQRPRRLWMSVNISSRELTAPDFVRWVSTSLAEHRVEPDRLVLEIAEPRGGVDVPAVVTQLAGLRALGVRTALDDFGSGQASLAQLRRLPVDFLKVDRTLVTEGGNRQGESKPFIDVLVSLGKRFGLEIIAEGLESPVQVEQARRAGCRLGQGYALSRPAPAERVEAYLEEFPSPSR</sequence>
<dbReference type="SMART" id="SM00052">
    <property type="entry name" value="EAL"/>
    <property type="match status" value="1"/>
</dbReference>
<feature type="domain" description="EAL" evidence="3">
    <location>
        <begin position="642"/>
        <end position="896"/>
    </location>
</feature>
<dbReference type="InterPro" id="IPR035919">
    <property type="entry name" value="EAL_sf"/>
</dbReference>
<dbReference type="InterPro" id="IPR001633">
    <property type="entry name" value="EAL_dom"/>
</dbReference>
<dbReference type="CDD" id="cd00130">
    <property type="entry name" value="PAS"/>
    <property type="match status" value="1"/>
</dbReference>
<comment type="caution">
    <text evidence="5">The sequence shown here is derived from an EMBL/GenBank/DDBJ whole genome shotgun (WGS) entry which is preliminary data.</text>
</comment>
<accession>A0ABQ4DWD9</accession>
<dbReference type="InterPro" id="IPR043128">
    <property type="entry name" value="Rev_trsase/Diguanyl_cyclase"/>
</dbReference>
<dbReference type="PROSITE" id="PS50883">
    <property type="entry name" value="EAL"/>
    <property type="match status" value="1"/>
</dbReference>
<dbReference type="InterPro" id="IPR052155">
    <property type="entry name" value="Biofilm_reg_signaling"/>
</dbReference>
<dbReference type="Gene3D" id="3.30.450.20">
    <property type="entry name" value="PAS domain"/>
    <property type="match status" value="1"/>
</dbReference>
<feature type="transmembrane region" description="Helical" evidence="1">
    <location>
        <begin position="101"/>
        <end position="120"/>
    </location>
</feature>
<dbReference type="InterPro" id="IPR000160">
    <property type="entry name" value="GGDEF_dom"/>
</dbReference>
<dbReference type="Pfam" id="PF08448">
    <property type="entry name" value="PAS_4"/>
    <property type="match status" value="1"/>
</dbReference>
<dbReference type="InterPro" id="IPR013656">
    <property type="entry name" value="PAS_4"/>
</dbReference>
<feature type="transmembrane region" description="Helical" evidence="1">
    <location>
        <begin position="126"/>
        <end position="148"/>
    </location>
</feature>
<dbReference type="SMART" id="SM00267">
    <property type="entry name" value="GGDEF"/>
    <property type="match status" value="1"/>
</dbReference>
<feature type="domain" description="GGDEF" evidence="4">
    <location>
        <begin position="503"/>
        <end position="633"/>
    </location>
</feature>
<protein>
    <recommendedName>
        <fullName evidence="7">GGDEF domain-containing protein</fullName>
    </recommendedName>
</protein>
<feature type="transmembrane region" description="Helical" evidence="1">
    <location>
        <begin position="33"/>
        <end position="55"/>
    </location>
</feature>
<keyword evidence="1" id="KW-0472">Membrane</keyword>
<dbReference type="PROSITE" id="PS50112">
    <property type="entry name" value="PAS"/>
    <property type="match status" value="1"/>
</dbReference>
<dbReference type="CDD" id="cd01949">
    <property type="entry name" value="GGDEF"/>
    <property type="match status" value="1"/>
</dbReference>
<feature type="transmembrane region" description="Helical" evidence="1">
    <location>
        <begin position="184"/>
        <end position="202"/>
    </location>
</feature>
<dbReference type="PANTHER" id="PTHR44757">
    <property type="entry name" value="DIGUANYLATE CYCLASE DGCP"/>
    <property type="match status" value="1"/>
</dbReference>
<evidence type="ECO:0000313" key="6">
    <source>
        <dbReference type="Proteomes" id="UP000646749"/>
    </source>
</evidence>
<dbReference type="Pfam" id="PF00563">
    <property type="entry name" value="EAL"/>
    <property type="match status" value="1"/>
</dbReference>
<dbReference type="Gene3D" id="3.30.70.270">
    <property type="match status" value="1"/>
</dbReference>
<evidence type="ECO:0000256" key="1">
    <source>
        <dbReference type="SAM" id="Phobius"/>
    </source>
</evidence>